<dbReference type="PANTHER" id="PTHR21716:SF53">
    <property type="entry name" value="PERMEASE PERM-RELATED"/>
    <property type="match status" value="1"/>
</dbReference>
<sequence length="395" mass="42498">MPFDTQAPAAGAPRAADPDAAALSADRRLFNAVELRLFRYTAVLLCLVALTALVGIIVWTFGWILNVFYNLLLPLSLAGILALVLYPVVGLLERRLRLPRLAATLLLLLAFFLGIGGLVFLLVPIVVSEAIQLMTVLPDILNRWQAYFSFHFPGLTSMISTGMERSEGEASAGVLTGLEVTSRTVLSYLGLLAGISFVPLLLFFTLLSGDLLRGQASELLSVFQAGTRRKVLYFMDMFVEYVTTFFQGQLIIAVSMGALYAVSFTLIGLEFGVLVGLVLGLLNIVPFLGTLIGLLVVLPTAYLQPGGGAELLFFTGLAFAAVQLIESWLLTPKIMANRSGLHPALVVISLFFWGTALGGIIGMVLAVPLTAFFVAIWSEIKAGLKCTLNGPEPEP</sequence>
<evidence type="ECO:0000256" key="5">
    <source>
        <dbReference type="ARBA" id="ARBA00022692"/>
    </source>
</evidence>
<reference evidence="9 10" key="1">
    <citation type="submission" date="2018-05" db="EMBL/GenBank/DDBJ databases">
        <title>Spiribacter halobius sp. nov., a moderately halophilic bacterium isolated from marine solar saltern.</title>
        <authorList>
            <person name="Zheng W.-S."/>
            <person name="Lu D.-C."/>
            <person name="Du Z.-J."/>
        </authorList>
    </citation>
    <scope>NUCLEOTIDE SEQUENCE [LARGE SCALE GENOMIC DNA]</scope>
    <source>
        <strain evidence="9 10">E85</strain>
    </source>
</reference>
<evidence type="ECO:0000313" key="10">
    <source>
        <dbReference type="Proteomes" id="UP000245474"/>
    </source>
</evidence>
<dbReference type="InterPro" id="IPR002549">
    <property type="entry name" value="AI-2E-like"/>
</dbReference>
<keyword evidence="3" id="KW-0813">Transport</keyword>
<comment type="subcellular location">
    <subcellularLocation>
        <location evidence="1">Cell membrane</location>
        <topology evidence="1">Multi-pass membrane protein</topology>
    </subcellularLocation>
</comment>
<accession>A0A2U2N9S6</accession>
<feature type="transmembrane region" description="Helical" evidence="8">
    <location>
        <begin position="238"/>
        <end position="262"/>
    </location>
</feature>
<evidence type="ECO:0000256" key="4">
    <source>
        <dbReference type="ARBA" id="ARBA00022475"/>
    </source>
</evidence>
<feature type="transmembrane region" description="Helical" evidence="8">
    <location>
        <begin position="311"/>
        <end position="330"/>
    </location>
</feature>
<dbReference type="RefSeq" id="WP_109675283.1">
    <property type="nucleotide sequence ID" value="NZ_CP086615.1"/>
</dbReference>
<keyword evidence="4" id="KW-1003">Cell membrane</keyword>
<feature type="transmembrane region" description="Helical" evidence="8">
    <location>
        <begin position="101"/>
        <end position="127"/>
    </location>
</feature>
<dbReference type="OrthoDB" id="9784366at2"/>
<name>A0A2U2N9S6_9GAMM</name>
<feature type="transmembrane region" description="Helical" evidence="8">
    <location>
        <begin position="185"/>
        <end position="207"/>
    </location>
</feature>
<dbReference type="AlphaFoldDB" id="A0A2U2N9S6"/>
<evidence type="ECO:0000256" key="1">
    <source>
        <dbReference type="ARBA" id="ARBA00004651"/>
    </source>
</evidence>
<evidence type="ECO:0000256" key="2">
    <source>
        <dbReference type="ARBA" id="ARBA00009773"/>
    </source>
</evidence>
<dbReference type="Pfam" id="PF01594">
    <property type="entry name" value="AI-2E_transport"/>
    <property type="match status" value="1"/>
</dbReference>
<organism evidence="9 10">
    <name type="scientific">Sediminicurvatus halobius</name>
    <dbReference type="NCBI Taxonomy" id="2182432"/>
    <lineage>
        <taxon>Bacteria</taxon>
        <taxon>Pseudomonadati</taxon>
        <taxon>Pseudomonadota</taxon>
        <taxon>Gammaproteobacteria</taxon>
        <taxon>Chromatiales</taxon>
        <taxon>Ectothiorhodospiraceae</taxon>
        <taxon>Sediminicurvatus</taxon>
    </lineage>
</organism>
<feature type="transmembrane region" description="Helical" evidence="8">
    <location>
        <begin position="67"/>
        <end position="89"/>
    </location>
</feature>
<dbReference type="GO" id="GO:0005886">
    <property type="term" value="C:plasma membrane"/>
    <property type="evidence" value="ECO:0007669"/>
    <property type="project" value="UniProtKB-SubCell"/>
</dbReference>
<proteinExistence type="inferred from homology"/>
<keyword evidence="10" id="KW-1185">Reference proteome</keyword>
<keyword evidence="7 8" id="KW-0472">Membrane</keyword>
<comment type="caution">
    <text evidence="9">The sequence shown here is derived from an EMBL/GenBank/DDBJ whole genome shotgun (WGS) entry which is preliminary data.</text>
</comment>
<evidence type="ECO:0000256" key="7">
    <source>
        <dbReference type="ARBA" id="ARBA00023136"/>
    </source>
</evidence>
<dbReference type="Proteomes" id="UP000245474">
    <property type="component" value="Unassembled WGS sequence"/>
</dbReference>
<feature type="transmembrane region" description="Helical" evidence="8">
    <location>
        <begin position="37"/>
        <end position="61"/>
    </location>
</feature>
<protein>
    <submittedName>
        <fullName evidence="9">AI-2E family transporter</fullName>
    </submittedName>
</protein>
<evidence type="ECO:0000256" key="3">
    <source>
        <dbReference type="ARBA" id="ARBA00022448"/>
    </source>
</evidence>
<dbReference type="GO" id="GO:0055085">
    <property type="term" value="P:transmembrane transport"/>
    <property type="evidence" value="ECO:0007669"/>
    <property type="project" value="TreeGrafter"/>
</dbReference>
<feature type="transmembrane region" description="Helical" evidence="8">
    <location>
        <begin position="274"/>
        <end position="299"/>
    </location>
</feature>
<dbReference type="PANTHER" id="PTHR21716">
    <property type="entry name" value="TRANSMEMBRANE PROTEIN"/>
    <property type="match status" value="1"/>
</dbReference>
<keyword evidence="6 8" id="KW-1133">Transmembrane helix</keyword>
<feature type="transmembrane region" description="Helical" evidence="8">
    <location>
        <begin position="350"/>
        <end position="377"/>
    </location>
</feature>
<keyword evidence="5 8" id="KW-0812">Transmembrane</keyword>
<gene>
    <name evidence="9" type="ORF">DEM34_00895</name>
</gene>
<evidence type="ECO:0000313" key="9">
    <source>
        <dbReference type="EMBL" id="PWG65852.1"/>
    </source>
</evidence>
<evidence type="ECO:0000256" key="8">
    <source>
        <dbReference type="SAM" id="Phobius"/>
    </source>
</evidence>
<dbReference type="EMBL" id="QFFI01000001">
    <property type="protein sequence ID" value="PWG65852.1"/>
    <property type="molecule type" value="Genomic_DNA"/>
</dbReference>
<evidence type="ECO:0000256" key="6">
    <source>
        <dbReference type="ARBA" id="ARBA00022989"/>
    </source>
</evidence>
<comment type="similarity">
    <text evidence="2">Belongs to the autoinducer-2 exporter (AI-2E) (TC 2.A.86) family.</text>
</comment>